<dbReference type="InterPro" id="IPR001789">
    <property type="entry name" value="Sig_transdc_resp-reg_receiver"/>
</dbReference>
<name>A0A286IG84_9HYPH</name>
<evidence type="ECO:0000256" key="2">
    <source>
        <dbReference type="PROSITE-ProRule" id="PRU00169"/>
    </source>
</evidence>
<keyword evidence="7" id="KW-1185">Reference proteome</keyword>
<dbReference type="InterPro" id="IPR013656">
    <property type="entry name" value="PAS_4"/>
</dbReference>
<dbReference type="OrthoDB" id="8274118at2"/>
<sequence length="577" mass="62917">MALNETDSRHTGHEFGNIEALASVLDAAIMIFDRNDTLIAASSQFLRFFDIAPDLLQPGTRLRDLFNATFDTGARVLGSLNGKVRNVSREDWIAERTAIHWRERYESVEQLPDGRWIQLRKRRMADGTLISTIQDITGQKVREEEVKEALRQAALVHVILDSLPSSVIVKDSELRYLMVNNDFCRVFGLPRRQILGKRAADLVGPELAARFEKLERRVLETGEPYDALENIYGADGTIMTCVTRMRRSGSPDAYFVTVSFDNIRALTETGPVEANALEAPAAAGEAPVVMEPSHFRPKGRILVVDEDHERSTDRVTALKQAGYDAVATASADEAIAFLDMAKSMNLKVCEVEISDRLGSALSASGKVGDHRVLSQALEIRAAAATANAAVPAPLAVRPSRPPALSVVTSALPRPDDSLAQPEPASQSPAAPEPTKADPEPSRDRVRVLVAEDNDVNQIVFEQILESIGVDFRIVNNGEEAVAAWRASTPDLILMDVSMPVMNGLQAAQAIRDAEAGEADRAGHVPIIAVTAHAMGGDRDRCLAAGMDDYLSKPVNPEKLEALIEKLVEPGERFREVG</sequence>
<evidence type="ECO:0000256" key="3">
    <source>
        <dbReference type="SAM" id="MobiDB-lite"/>
    </source>
</evidence>
<dbReference type="Pfam" id="PF08448">
    <property type="entry name" value="PAS_4"/>
    <property type="match status" value="1"/>
</dbReference>
<dbReference type="PANTHER" id="PTHR45339">
    <property type="entry name" value="HYBRID SIGNAL TRANSDUCTION HISTIDINE KINASE J"/>
    <property type="match status" value="1"/>
</dbReference>
<feature type="domain" description="PAS" evidence="5">
    <location>
        <begin position="152"/>
        <end position="222"/>
    </location>
</feature>
<gene>
    <name evidence="6" type="ORF">SAMN05877838_3261</name>
</gene>
<dbReference type="SMART" id="SM00091">
    <property type="entry name" value="PAS"/>
    <property type="match status" value="2"/>
</dbReference>
<dbReference type="CDD" id="cd00130">
    <property type="entry name" value="PAS"/>
    <property type="match status" value="1"/>
</dbReference>
<dbReference type="InterPro" id="IPR035965">
    <property type="entry name" value="PAS-like_dom_sf"/>
</dbReference>
<dbReference type="Gene3D" id="3.30.450.20">
    <property type="entry name" value="PAS domain"/>
    <property type="match status" value="2"/>
</dbReference>
<feature type="region of interest" description="Disordered" evidence="3">
    <location>
        <begin position="398"/>
        <end position="442"/>
    </location>
</feature>
<dbReference type="NCBIfam" id="TIGR00229">
    <property type="entry name" value="sensory_box"/>
    <property type="match status" value="1"/>
</dbReference>
<dbReference type="PROSITE" id="PS50110">
    <property type="entry name" value="RESPONSE_REGULATORY"/>
    <property type="match status" value="1"/>
</dbReference>
<organism evidence="6 7">
    <name type="scientific">Hoeflea halophila</name>
    <dbReference type="NCBI Taxonomy" id="714899"/>
    <lineage>
        <taxon>Bacteria</taxon>
        <taxon>Pseudomonadati</taxon>
        <taxon>Pseudomonadota</taxon>
        <taxon>Alphaproteobacteria</taxon>
        <taxon>Hyphomicrobiales</taxon>
        <taxon>Rhizobiaceae</taxon>
        <taxon>Hoeflea</taxon>
    </lineage>
</organism>
<dbReference type="Proteomes" id="UP000219465">
    <property type="component" value="Unassembled WGS sequence"/>
</dbReference>
<dbReference type="Pfam" id="PF00072">
    <property type="entry name" value="Response_reg"/>
    <property type="match status" value="1"/>
</dbReference>
<dbReference type="SUPFAM" id="SSF52172">
    <property type="entry name" value="CheY-like"/>
    <property type="match status" value="1"/>
</dbReference>
<dbReference type="SUPFAM" id="SSF55785">
    <property type="entry name" value="PYP-like sensor domain (PAS domain)"/>
    <property type="match status" value="1"/>
</dbReference>
<proteinExistence type="predicted"/>
<dbReference type="EMBL" id="OCPC01000005">
    <property type="protein sequence ID" value="SOE18339.1"/>
    <property type="molecule type" value="Genomic_DNA"/>
</dbReference>
<accession>A0A286IG84</accession>
<dbReference type="PROSITE" id="PS50112">
    <property type="entry name" value="PAS"/>
    <property type="match status" value="1"/>
</dbReference>
<feature type="domain" description="Response regulatory" evidence="4">
    <location>
        <begin position="446"/>
        <end position="567"/>
    </location>
</feature>
<protein>
    <submittedName>
        <fullName evidence="6">PAS domain S-box-containing protein</fullName>
    </submittedName>
</protein>
<evidence type="ECO:0000259" key="5">
    <source>
        <dbReference type="PROSITE" id="PS50112"/>
    </source>
</evidence>
<dbReference type="InterPro" id="IPR000014">
    <property type="entry name" value="PAS"/>
</dbReference>
<dbReference type="RefSeq" id="WP_097108827.1">
    <property type="nucleotide sequence ID" value="NZ_OCPC01000005.1"/>
</dbReference>
<dbReference type="CDD" id="cd17546">
    <property type="entry name" value="REC_hyHK_CKI1_RcsC-like"/>
    <property type="match status" value="1"/>
</dbReference>
<dbReference type="AlphaFoldDB" id="A0A286IG84"/>
<evidence type="ECO:0000313" key="7">
    <source>
        <dbReference type="Proteomes" id="UP000219465"/>
    </source>
</evidence>
<keyword evidence="1 2" id="KW-0597">Phosphoprotein</keyword>
<reference evidence="7" key="1">
    <citation type="submission" date="2017-08" db="EMBL/GenBank/DDBJ databases">
        <authorList>
            <person name="Varghese N."/>
            <person name="Submissions S."/>
        </authorList>
    </citation>
    <scope>NUCLEOTIDE SEQUENCE [LARGE SCALE GENOMIC DNA]</scope>
    <source>
        <strain evidence="7">KCTC 23107</strain>
    </source>
</reference>
<evidence type="ECO:0000313" key="6">
    <source>
        <dbReference type="EMBL" id="SOE18339.1"/>
    </source>
</evidence>
<dbReference type="InterPro" id="IPR011006">
    <property type="entry name" value="CheY-like_superfamily"/>
</dbReference>
<dbReference type="GO" id="GO:0000160">
    <property type="term" value="P:phosphorelay signal transduction system"/>
    <property type="evidence" value="ECO:0007669"/>
    <property type="project" value="InterPro"/>
</dbReference>
<evidence type="ECO:0000256" key="1">
    <source>
        <dbReference type="ARBA" id="ARBA00022553"/>
    </source>
</evidence>
<feature type="modified residue" description="4-aspartylphosphate" evidence="2">
    <location>
        <position position="495"/>
    </location>
</feature>
<evidence type="ECO:0000259" key="4">
    <source>
        <dbReference type="PROSITE" id="PS50110"/>
    </source>
</evidence>
<dbReference type="Pfam" id="PF12860">
    <property type="entry name" value="PAS_7"/>
    <property type="match status" value="1"/>
</dbReference>
<dbReference type="Gene3D" id="3.40.50.2300">
    <property type="match status" value="1"/>
</dbReference>
<feature type="compositionally biased region" description="Low complexity" evidence="3">
    <location>
        <begin position="419"/>
        <end position="433"/>
    </location>
</feature>
<dbReference type="PANTHER" id="PTHR45339:SF5">
    <property type="entry name" value="HISTIDINE KINASE"/>
    <property type="match status" value="1"/>
</dbReference>
<dbReference type="SMART" id="SM00448">
    <property type="entry name" value="REC"/>
    <property type="match status" value="1"/>
</dbReference>